<dbReference type="Gene3D" id="3.20.20.150">
    <property type="entry name" value="Divalent-metal-dependent TIM barrel enzymes"/>
    <property type="match status" value="1"/>
</dbReference>
<dbReference type="STRING" id="1817756.A2140_00715"/>
<dbReference type="NCBIfam" id="NF003818">
    <property type="entry name" value="PRK05409.1"/>
    <property type="match status" value="1"/>
</dbReference>
<sequence length="311" mass="35353">MHRDVQVSREAGCRERSRAGIGLRAEHYRDVLDTHPAIGWLEVHSENYFELDSIPFHYLERARREYPVSLHGVGLSLGSTDPLNFDHLRQLKALIERIEPGLVSDHLCWCSVSGRYLNDLLPLPYTEEALIHTASRVREAQDFLGRRLLIENPSSYLEYRHSTIPEWEFLAALVKLADCDILLDINNVYVSSRNHGFGDGTEPRAAVHGRTDCGFDPRLYLAAIPGERVREIHLAGHSVREFPEGAFLIDTHNAPVCEDVWTLYRETIERLGARPTLIEWDSELPALSVLVDEAGRADRIMKENARDSRAA</sequence>
<proteinExistence type="inferred from homology"/>
<reference evidence="2 3" key="1">
    <citation type="journal article" date="2016" name="Nat. Commun.">
        <title>Thousands of microbial genomes shed light on interconnected biogeochemical processes in an aquifer system.</title>
        <authorList>
            <person name="Anantharaman K."/>
            <person name="Brown C.T."/>
            <person name="Hug L.A."/>
            <person name="Sharon I."/>
            <person name="Castelle C.J."/>
            <person name="Probst A.J."/>
            <person name="Thomas B.C."/>
            <person name="Singh A."/>
            <person name="Wilkins M.J."/>
            <person name="Karaoz U."/>
            <person name="Brodie E.L."/>
            <person name="Williams K.H."/>
            <person name="Hubbard S.S."/>
            <person name="Banfield J.F."/>
        </authorList>
    </citation>
    <scope>NUCLEOTIDE SEQUENCE [LARGE SCALE GENOMIC DNA]</scope>
</reference>
<dbReference type="EMBL" id="MFSQ01000058">
    <property type="protein sequence ID" value="OGI40263.1"/>
    <property type="molecule type" value="Genomic_DNA"/>
</dbReference>
<comment type="caution">
    <text evidence="2">The sequence shown here is derived from an EMBL/GenBank/DDBJ whole genome shotgun (WGS) entry which is preliminary data.</text>
</comment>
<dbReference type="Pfam" id="PF05114">
    <property type="entry name" value="MbnB_TglH_ChrH"/>
    <property type="match status" value="1"/>
</dbReference>
<protein>
    <recommendedName>
        <fullName evidence="1">UPF0276 protein A2140_00715</fullName>
    </recommendedName>
</protein>
<gene>
    <name evidence="2" type="ORF">A2140_00715</name>
</gene>
<dbReference type="InterPro" id="IPR007801">
    <property type="entry name" value="MbnB/TglH/ChrH"/>
</dbReference>
<evidence type="ECO:0000313" key="2">
    <source>
        <dbReference type="EMBL" id="OGI40263.1"/>
    </source>
</evidence>
<accession>A0A1F6T562</accession>
<dbReference type="AlphaFoldDB" id="A0A1F6T562"/>
<dbReference type="Proteomes" id="UP000178379">
    <property type="component" value="Unassembled WGS sequence"/>
</dbReference>
<evidence type="ECO:0000256" key="1">
    <source>
        <dbReference type="HAMAP-Rule" id="MF_00697"/>
    </source>
</evidence>
<dbReference type="PANTHER" id="PTHR42194">
    <property type="entry name" value="UPF0276 PROTEIN HI_1600"/>
    <property type="match status" value="1"/>
</dbReference>
<name>A0A1F6T562_9PROT</name>
<dbReference type="PANTHER" id="PTHR42194:SF1">
    <property type="entry name" value="UPF0276 PROTEIN HI_1600"/>
    <property type="match status" value="1"/>
</dbReference>
<organism evidence="2 3">
    <name type="scientific">Candidatus Muproteobacteria bacterium RBG_16_62_13</name>
    <dbReference type="NCBI Taxonomy" id="1817756"/>
    <lineage>
        <taxon>Bacteria</taxon>
        <taxon>Pseudomonadati</taxon>
        <taxon>Pseudomonadota</taxon>
        <taxon>Candidatus Muproteobacteria</taxon>
    </lineage>
</organism>
<comment type="similarity">
    <text evidence="1">Belongs to the UPF0276 family.</text>
</comment>
<dbReference type="HAMAP" id="MF_00697">
    <property type="entry name" value="UPF0276"/>
    <property type="match status" value="1"/>
</dbReference>
<evidence type="ECO:0000313" key="3">
    <source>
        <dbReference type="Proteomes" id="UP000178379"/>
    </source>
</evidence>